<dbReference type="Proteomes" id="UP000014977">
    <property type="component" value="Unassembled WGS sequence"/>
</dbReference>
<evidence type="ECO:0000313" key="1">
    <source>
        <dbReference type="EMBL" id="EPR41978.1"/>
    </source>
</evidence>
<dbReference type="OrthoDB" id="598068at2"/>
<organism evidence="1 2">
    <name type="scientific">Desulfococcus multivorans DSM 2059</name>
    <dbReference type="NCBI Taxonomy" id="1121405"/>
    <lineage>
        <taxon>Bacteria</taxon>
        <taxon>Pseudomonadati</taxon>
        <taxon>Thermodesulfobacteriota</taxon>
        <taxon>Desulfobacteria</taxon>
        <taxon>Desulfobacterales</taxon>
        <taxon>Desulfococcaceae</taxon>
        <taxon>Desulfococcus</taxon>
    </lineage>
</organism>
<reference evidence="1 2" key="1">
    <citation type="journal article" date="2013" name="Genome Announc.">
        <title>Draft genome sequences for three mercury-methylating, sulfate-reducing bacteria.</title>
        <authorList>
            <person name="Brown S.D."/>
            <person name="Hurt R.A.Jr."/>
            <person name="Gilmour C.C."/>
            <person name="Elias D.A."/>
        </authorList>
    </citation>
    <scope>NUCLEOTIDE SEQUENCE [LARGE SCALE GENOMIC DNA]</scope>
    <source>
        <strain evidence="1 2">DSM 2059</strain>
    </source>
</reference>
<dbReference type="EMBL" id="ATHJ01000070">
    <property type="protein sequence ID" value="EPR41978.1"/>
    <property type="molecule type" value="Genomic_DNA"/>
</dbReference>
<dbReference type="eggNOG" id="COG1413">
    <property type="taxonomic scope" value="Bacteria"/>
</dbReference>
<evidence type="ECO:0008006" key="3">
    <source>
        <dbReference type="Google" id="ProtNLM"/>
    </source>
</evidence>
<gene>
    <name evidence="1" type="ORF">dsmv_1705</name>
</gene>
<dbReference type="RefSeq" id="WP_020876089.1">
    <property type="nucleotide sequence ID" value="NZ_ATHJ01000070.1"/>
</dbReference>
<sequence>MAFETKEEVFERVIRQKRPLCKYCHQEMSLWEAPEILIDDGLGWGSPYMFVCFNDACRLYVEGWDNIRENYGRTASYRCICYPGTETYECMSVYGPQGGRGQIIDEAALERQKEIEVQIERGLARIDDCAAAGDGETILGILLDAVEPMRVRMSAAAVIGDLAGIDAIEPLRNRKFGNAVLQKRVTAAIDKIHEHHFTRECPFCAEIIKKRAVVCKHCGRDLTA</sequence>
<comment type="caution">
    <text evidence="1">The sequence shown here is derived from an EMBL/GenBank/DDBJ whole genome shotgun (WGS) entry which is preliminary data.</text>
</comment>
<name>S7VBW6_DESML</name>
<accession>S7VBW6</accession>
<dbReference type="STRING" id="897.B2D07_02740"/>
<dbReference type="PATRIC" id="fig|1121405.3.peg.1152"/>
<evidence type="ECO:0000313" key="2">
    <source>
        <dbReference type="Proteomes" id="UP000014977"/>
    </source>
</evidence>
<keyword evidence="2" id="KW-1185">Reference proteome</keyword>
<dbReference type="AlphaFoldDB" id="S7VBW6"/>
<protein>
    <recommendedName>
        <fullName evidence="3">Zinc ribbon domain-containing protein</fullName>
    </recommendedName>
</protein>
<proteinExistence type="predicted"/>